<dbReference type="Gene3D" id="3.40.50.300">
    <property type="entry name" value="P-loop containing nucleotide triphosphate hydrolases"/>
    <property type="match status" value="2"/>
</dbReference>
<keyword evidence="9 11" id="KW-0238">DNA-binding</keyword>
<evidence type="ECO:0000256" key="4">
    <source>
        <dbReference type="ARBA" id="ARBA00022741"/>
    </source>
</evidence>
<evidence type="ECO:0000256" key="2">
    <source>
        <dbReference type="ARBA" id="ARBA00022705"/>
    </source>
</evidence>
<feature type="binding site" evidence="11">
    <location>
        <position position="550"/>
    </location>
    <ligand>
        <name>Zn(2+)</name>
        <dbReference type="ChEBI" id="CHEBI:29105"/>
        <label>2</label>
    </ligand>
</feature>
<feature type="binding site" evidence="11">
    <location>
        <position position="547"/>
    </location>
    <ligand>
        <name>Zn(2+)</name>
        <dbReference type="ChEBI" id="CHEBI:29105"/>
        <label>2</label>
    </ligand>
</feature>
<dbReference type="Pfam" id="PF18319">
    <property type="entry name" value="Zn_ribbon_PriA"/>
    <property type="match status" value="1"/>
</dbReference>
<dbReference type="SUPFAM" id="SSF52540">
    <property type="entry name" value="P-loop containing nucleoside triphosphate hydrolases"/>
    <property type="match status" value="2"/>
</dbReference>
<evidence type="ECO:0000313" key="14">
    <source>
        <dbReference type="EMBL" id="MDT0631827.1"/>
    </source>
</evidence>
<comment type="caution">
    <text evidence="14">The sequence shown here is derived from an EMBL/GenBank/DDBJ whole genome shotgun (WGS) entry which is preliminary data.</text>
</comment>
<dbReference type="Pfam" id="PF00271">
    <property type="entry name" value="Helicase_C"/>
    <property type="match status" value="1"/>
</dbReference>
<evidence type="ECO:0000256" key="5">
    <source>
        <dbReference type="ARBA" id="ARBA00022801"/>
    </source>
</evidence>
<dbReference type="SMART" id="SM00487">
    <property type="entry name" value="DEXDc"/>
    <property type="match status" value="1"/>
</dbReference>
<dbReference type="InterPro" id="IPR001650">
    <property type="entry name" value="Helicase_C-like"/>
</dbReference>
<dbReference type="InterPro" id="IPR027417">
    <property type="entry name" value="P-loop_NTPase"/>
</dbReference>
<keyword evidence="6 11" id="KW-0347">Helicase</keyword>
<dbReference type="CDD" id="cd18804">
    <property type="entry name" value="SF2_C_priA"/>
    <property type="match status" value="1"/>
</dbReference>
<evidence type="ECO:0000256" key="10">
    <source>
        <dbReference type="ARBA" id="ARBA00023235"/>
    </source>
</evidence>
<dbReference type="Proteomes" id="UP001267426">
    <property type="component" value="Unassembled WGS sequence"/>
</dbReference>
<comment type="catalytic activity">
    <reaction evidence="11">
        <text>Couples ATP hydrolysis with the unwinding of duplex DNA by translocating in the 3'-5' direction.</text>
        <dbReference type="EC" id="5.6.2.4"/>
    </reaction>
</comment>
<dbReference type="InterPro" id="IPR041236">
    <property type="entry name" value="PriA_C"/>
</dbReference>
<feature type="domain" description="Helicase ATP-binding" evidence="12">
    <location>
        <begin position="298"/>
        <end position="465"/>
    </location>
</feature>
<comment type="subunit">
    <text evidence="11">Component of the replication restart primosome.</text>
</comment>
<sequence>MPAPPAAPLAQVVPLTPVDGVYTYRVPPEMDAEAVAGARVVVPFGRRTLTGVVVERFGDDDLDPETAPKLKPLYDVLDARPAVPADLLALTKWVADYTLCTWGEALKAALPSGTGVESRRVVHGLAPPDAWDEPRGRKVLRALQERNGAGLPVAQVAGVLGRKTVPQNLLRRLEAAGAVRLDDEVQEARARAKTARHLRLATPPAGGNSRTVRGARQTALLEHLAGVGEGGAVQAEAFAATGATSSTVKSLEARGLVEAFDAEVERRADGLDGPAPEAAPPVDLHPAQEAATDAIAGAIRAGRGGTFLLHGVTGSGKTEVYLRALRAALDKGKTAIVLVPEIALTPQTVRRFRAPFGDAVAVLHSRMSPGERLDAWTRIRDGRYPIVIGPRSAVFAPLDNLGVIVVDEEHEASYKQFDPAPRYHARDVAVMRAHRAGAVCVLGSATPSLESVANANAGKYTRLEMPDRVPVRGPDGTTHAPAPLPPVRVIDLGREKQVRRLKGALSHDLRLAIEARLGRGEQTILLQNRRGYAPVVTCEDCGWTPTCTDCAVSLTVHRDRYGKLSDQLRCHYCGLTERLQPACPECGERDLRLLGQGTQRVEEEIAEVFPEARVLRMDLDTTSRKGAHRKILDRFGRGDADILLGTQMVAKGLDFPRVTLVGVVDADTGMLLPDFRASERTFQLLAQVAGRAGRHELQGEVLLQTRNPDHAAIRFALAHDFHGFAHVEMAERLALGYPPYGRLVGVEVKGPEQRSTEALAERWGVALGQEAQKVAGVEVLGPAPALVGRVKKWWRYHLLVKAPRTLPPSVLAAVVRAVRDRVGAPGGHRVNLDVDPVGLY</sequence>
<dbReference type="Gene3D" id="3.40.1440.60">
    <property type="entry name" value="PriA, 3(prime) DNA-binding domain"/>
    <property type="match status" value="1"/>
</dbReference>
<evidence type="ECO:0000256" key="6">
    <source>
        <dbReference type="ARBA" id="ARBA00022806"/>
    </source>
</evidence>
<comment type="function">
    <text evidence="11">Initiates the restart of stalled replication forks, which reloads the replicative helicase on sites other than the origin of replication. Recognizes and binds to abandoned replication forks and remodels them to uncover a helicase loading site. Promotes assembly of the primosome at these replication forks.</text>
</comment>
<dbReference type="EMBL" id="JAVRHT010000017">
    <property type="protein sequence ID" value="MDT0631827.1"/>
    <property type="molecule type" value="Genomic_DNA"/>
</dbReference>
<evidence type="ECO:0000256" key="1">
    <source>
        <dbReference type="ARBA" id="ARBA00022515"/>
    </source>
</evidence>
<evidence type="ECO:0000256" key="9">
    <source>
        <dbReference type="ARBA" id="ARBA00023125"/>
    </source>
</evidence>
<keyword evidence="8 11" id="KW-0067">ATP-binding</keyword>
<keyword evidence="10 11" id="KW-0413">Isomerase</keyword>
<feature type="binding site" evidence="11">
    <location>
        <position position="583"/>
    </location>
    <ligand>
        <name>Zn(2+)</name>
        <dbReference type="ChEBI" id="CHEBI:29105"/>
        <label>1</label>
    </ligand>
</feature>
<keyword evidence="3 11" id="KW-0479">Metal-binding</keyword>
<evidence type="ECO:0000259" key="13">
    <source>
        <dbReference type="PROSITE" id="PS51194"/>
    </source>
</evidence>
<keyword evidence="15" id="KW-1185">Reference proteome</keyword>
<dbReference type="Pfam" id="PF17764">
    <property type="entry name" value="PriA_3primeBD"/>
    <property type="match status" value="1"/>
</dbReference>
<keyword evidence="1 11" id="KW-0639">Primosome</keyword>
<feature type="binding site" evidence="11">
    <location>
        <position position="538"/>
    </location>
    <ligand>
        <name>Zn(2+)</name>
        <dbReference type="ChEBI" id="CHEBI:29105"/>
        <label>1</label>
    </ligand>
</feature>
<dbReference type="PROSITE" id="PS51194">
    <property type="entry name" value="HELICASE_CTER"/>
    <property type="match status" value="1"/>
</dbReference>
<dbReference type="InterPro" id="IPR040498">
    <property type="entry name" value="PriA_CRR"/>
</dbReference>
<dbReference type="InterPro" id="IPR042115">
    <property type="entry name" value="PriA_3primeBD_sf"/>
</dbReference>
<feature type="domain" description="Helicase C-terminal" evidence="13">
    <location>
        <begin position="578"/>
        <end position="735"/>
    </location>
</feature>
<evidence type="ECO:0000259" key="12">
    <source>
        <dbReference type="PROSITE" id="PS51192"/>
    </source>
</evidence>
<dbReference type="Pfam" id="PF18074">
    <property type="entry name" value="PriA_C"/>
    <property type="match status" value="1"/>
</dbReference>
<reference evidence="14 15" key="1">
    <citation type="submission" date="2023-09" db="EMBL/GenBank/DDBJ databases">
        <authorList>
            <person name="Rey-Velasco X."/>
        </authorList>
    </citation>
    <scope>NUCLEOTIDE SEQUENCE [LARGE SCALE GENOMIC DNA]</scope>
    <source>
        <strain evidence="14 15">F394</strain>
    </source>
</reference>
<keyword evidence="5 11" id="KW-0378">Hydrolase</keyword>
<dbReference type="EC" id="5.6.2.4" evidence="11"/>
<evidence type="ECO:0000313" key="15">
    <source>
        <dbReference type="Proteomes" id="UP001267426"/>
    </source>
</evidence>
<dbReference type="RefSeq" id="WP_311663176.1">
    <property type="nucleotide sequence ID" value="NZ_JAVRHT010000017.1"/>
</dbReference>
<keyword evidence="2 11" id="KW-0235">DNA replication</keyword>
<comment type="catalytic activity">
    <reaction evidence="11">
        <text>ATP + H2O = ADP + phosphate + H(+)</text>
        <dbReference type="Rhea" id="RHEA:13065"/>
        <dbReference type="ChEBI" id="CHEBI:15377"/>
        <dbReference type="ChEBI" id="CHEBI:15378"/>
        <dbReference type="ChEBI" id="CHEBI:30616"/>
        <dbReference type="ChEBI" id="CHEBI:43474"/>
        <dbReference type="ChEBI" id="CHEBI:456216"/>
        <dbReference type="EC" id="5.6.2.4"/>
    </reaction>
</comment>
<dbReference type="PANTHER" id="PTHR30580:SF0">
    <property type="entry name" value="PRIMOSOMAL PROTEIN N"/>
    <property type="match status" value="1"/>
</dbReference>
<organism evidence="14 15">
    <name type="scientific">Rubrivirga litoralis</name>
    <dbReference type="NCBI Taxonomy" id="3075598"/>
    <lineage>
        <taxon>Bacteria</taxon>
        <taxon>Pseudomonadati</taxon>
        <taxon>Rhodothermota</taxon>
        <taxon>Rhodothermia</taxon>
        <taxon>Rhodothermales</taxon>
        <taxon>Rubricoccaceae</taxon>
        <taxon>Rubrivirga</taxon>
    </lineage>
</organism>
<dbReference type="HAMAP" id="MF_00983">
    <property type="entry name" value="PriA"/>
    <property type="match status" value="1"/>
</dbReference>
<dbReference type="PANTHER" id="PTHR30580">
    <property type="entry name" value="PRIMOSOMAL PROTEIN N"/>
    <property type="match status" value="1"/>
</dbReference>
<gene>
    <name evidence="11 14" type="primary">priA</name>
    <name evidence="14" type="ORF">RM540_08735</name>
</gene>
<proteinExistence type="inferred from homology"/>
<dbReference type="InterPro" id="IPR011545">
    <property type="entry name" value="DEAD/DEAH_box_helicase_dom"/>
</dbReference>
<comment type="cofactor">
    <cofactor evidence="11">
        <name>Zn(2+)</name>
        <dbReference type="ChEBI" id="CHEBI:29105"/>
    </cofactor>
    <text evidence="11">Binds 2 zinc ions per subunit.</text>
</comment>
<feature type="binding site" evidence="11">
    <location>
        <position position="573"/>
    </location>
    <ligand>
        <name>Zn(2+)</name>
        <dbReference type="ChEBI" id="CHEBI:29105"/>
        <label>2</label>
    </ligand>
</feature>
<dbReference type="CDD" id="cd17929">
    <property type="entry name" value="DEXHc_priA"/>
    <property type="match status" value="1"/>
</dbReference>
<feature type="binding site" evidence="11">
    <location>
        <position position="586"/>
    </location>
    <ligand>
        <name>Zn(2+)</name>
        <dbReference type="ChEBI" id="CHEBI:29105"/>
        <label>1</label>
    </ligand>
</feature>
<protein>
    <recommendedName>
        <fullName evidence="11">Replication restart protein PriA</fullName>
    </recommendedName>
    <alternativeName>
        <fullName evidence="11">ATP-dependent DNA helicase PriA</fullName>
        <ecNumber evidence="11">5.6.2.4</ecNumber>
    </alternativeName>
    <alternativeName>
        <fullName evidence="11">DNA 3'-5' helicase PriA</fullName>
    </alternativeName>
</protein>
<feature type="binding site" evidence="11">
    <location>
        <position position="541"/>
    </location>
    <ligand>
        <name>Zn(2+)</name>
        <dbReference type="ChEBI" id="CHEBI:29105"/>
        <label>1</label>
    </ligand>
</feature>
<name>A0ABU3BRB1_9BACT</name>
<dbReference type="Pfam" id="PF00270">
    <property type="entry name" value="DEAD"/>
    <property type="match status" value="1"/>
</dbReference>
<dbReference type="InterPro" id="IPR041222">
    <property type="entry name" value="PriA_3primeBD"/>
</dbReference>
<evidence type="ECO:0000256" key="11">
    <source>
        <dbReference type="HAMAP-Rule" id="MF_00983"/>
    </source>
</evidence>
<comment type="similarity">
    <text evidence="11">Belongs to the helicase family. PriA subfamily.</text>
</comment>
<accession>A0ABU3BRB1</accession>
<evidence type="ECO:0000256" key="8">
    <source>
        <dbReference type="ARBA" id="ARBA00022840"/>
    </source>
</evidence>
<keyword evidence="4 11" id="KW-0547">Nucleotide-binding</keyword>
<evidence type="ECO:0000256" key="7">
    <source>
        <dbReference type="ARBA" id="ARBA00022833"/>
    </source>
</evidence>
<dbReference type="SMART" id="SM00490">
    <property type="entry name" value="HELICc"/>
    <property type="match status" value="1"/>
</dbReference>
<evidence type="ECO:0000256" key="3">
    <source>
        <dbReference type="ARBA" id="ARBA00022723"/>
    </source>
</evidence>
<feature type="binding site" evidence="11">
    <location>
        <position position="570"/>
    </location>
    <ligand>
        <name>Zn(2+)</name>
        <dbReference type="ChEBI" id="CHEBI:29105"/>
        <label>2</label>
    </ligand>
</feature>
<keyword evidence="7 11" id="KW-0862">Zinc</keyword>
<dbReference type="NCBIfam" id="TIGR00595">
    <property type="entry name" value="priA"/>
    <property type="match status" value="1"/>
</dbReference>
<dbReference type="InterPro" id="IPR014001">
    <property type="entry name" value="Helicase_ATP-bd"/>
</dbReference>
<dbReference type="PROSITE" id="PS51192">
    <property type="entry name" value="HELICASE_ATP_BIND_1"/>
    <property type="match status" value="1"/>
</dbReference>
<dbReference type="InterPro" id="IPR005259">
    <property type="entry name" value="PriA"/>
</dbReference>